<dbReference type="GO" id="GO:0005634">
    <property type="term" value="C:nucleus"/>
    <property type="evidence" value="ECO:0007669"/>
    <property type="project" value="TreeGrafter"/>
</dbReference>
<evidence type="ECO:0000256" key="2">
    <source>
        <dbReference type="SAM" id="MobiDB-lite"/>
    </source>
</evidence>
<reference evidence="3" key="2">
    <citation type="submission" date="2022-06" db="UniProtKB">
        <authorList>
            <consortium name="EnsemblMetazoa"/>
        </authorList>
    </citation>
    <scope>IDENTIFICATION</scope>
    <source>
        <strain evidence="3">DF5081</strain>
    </source>
</reference>
<evidence type="ECO:0000256" key="1">
    <source>
        <dbReference type="SAM" id="Coils"/>
    </source>
</evidence>
<feature type="compositionally biased region" description="Low complexity" evidence="2">
    <location>
        <begin position="239"/>
        <end position="282"/>
    </location>
</feature>
<dbReference type="GO" id="GO:0006364">
    <property type="term" value="P:rRNA processing"/>
    <property type="evidence" value="ECO:0007669"/>
    <property type="project" value="InterPro"/>
</dbReference>
<dbReference type="Proteomes" id="UP000005237">
    <property type="component" value="Unassembled WGS sequence"/>
</dbReference>
<sequence length="1574" mass="186470">MKDDYENIEWQNDAIVDEMPVFIEENTRQLNYLNFLLFRKPGESFKESRKTVKEAQKLIEPLAKYEMFFGKEGVYRLKSIEKNILECRNMKFTIAYLSRQFATPGMKMKMSIEKITRFLKFWWCNSRDSLKNFIGICEEALQTENQIENDLAVWKEVSQNIEIVKDTVDQLEIASLMNEVLFTVEQYVEETELIFSEATCESERIAFGTMDIWDWHAMKFAPEEGNWRVSTPSDAFFSVSSPSPQTSQTGFSSSTTGFGSGSNSKSSESSNSANNQNSPQQTLKHYEEVYNRLKELKDEKQQQRTEKIVKGVLERWEKMEESKRCEVEEKERKVRDFLMIHLAVEEKQFPEKDPPDWNGDTEEMLEKYQQGDYESNSLHVYAREGLHRYDILEMCGLPVTLDHQMFQAEMAECQSAATSVTNADEMASLIEGFDEEEEEETFEIRADDINDDAQSYSSVNHVLEHELYFQRELHERLVPSCVFLFTPSHFFSEVTPFEKWRRVIEASDSPFTFNRLVIRERMLQMARDEFKEKLIEKYFTKHERSLANVLKVFHGFCILVVFDTQMNPWTCRIVSRYDVEPARNRVEYIRELMIRDSQQDLTEWLRIHRIDTDVYACCPVIIAREAPLSSNDADKIADLIIDESVRENWFMLRREEGVRALDTMIRMPPPPAHKLSVYKHIFKPIYDEWYPVWKFENDRDRSTTVLKRKYDPVKEYLHKSRMIVNYAHQHYRMKRFDSLMSRDPTEFQLIDRSDVPSASLFDSLDAAVSKFCNEDSPHLNPHDRQMVKDTLIQLATGKIPHFTTNYFDCDDYTEAFDDIRNSKAFKKFEPRLNNLEKLKNGVAKHFKVIDRNEIARRYILYPIVEEEDEVNLIIKMLDNSSKDDKKRLDPEEIFAERRHLRERKEIDFLGKRETSKYRNALANAGKLEMDKMNVFKKHYMPQLRSTIRKARKVVEMGRVLVEEEIQKWMEYQYEMSFVKKTLRKNVNITKKMYLSYLTDAKGSLRRLEDTVPFKWIDPVKKTNFSEPVVVPPYTRPMPIQRPVTPPTPFDSPLGSPYNSSSEEDEEEAYEERVEKNIEFETVPDLPLVAGILQQKIAEDLSDNDDDEDWKYSDESSVASWFKDDVDDIVNRLVNSDYVDEHVILKERARGALARPLWRVMEDEKEEDPETDDELNDIDEIIDEDYEDELKSKIAWREENGDDRDVGVSFDDRKLRKLRRKEHELDFDRFNGSIQREKEVEQINRSIIRVFPKIQNVQNSSTYKTDVLKAKKSAKSLTEFIKIFYFIKWDELMRPNCDFMLKEVYEMWSDFEKQRSLVCRKHFNDFKFKFFASSVATKIKQQLYCHESVSVKQNAIKFDWMFLKPCVNTSDDPAEVLDEMLQTVCGNHPNWTQEERNAASQYWNMFGKVPIHIKSVEKEVLAPYSEERLEILDDTNYWTKKMLKQVMNNKRNTEIKLAYMKRKKRDDVLYKQKDSNSQLSRHWKSRLDSFKNETLNFDAESSFIGYNHRRNILHTDDMKHPWPICQLENETHYITVQPMVTTGYIKFKSRLRHVFDFNRNGKSRKRVPNSQATEP</sequence>
<accession>A0A8R1DK10</accession>
<evidence type="ECO:0000313" key="3">
    <source>
        <dbReference type="EnsemblMetazoa" id="CJA04961.1"/>
    </source>
</evidence>
<feature type="coiled-coil region" evidence="1">
    <location>
        <begin position="283"/>
        <end position="333"/>
    </location>
</feature>
<dbReference type="PANTHER" id="PTHR14091:SF1">
    <property type="entry name" value="GATOR COMPLEX PROTEIN WDR24"/>
    <property type="match status" value="1"/>
</dbReference>
<feature type="region of interest" description="Disordered" evidence="2">
    <location>
        <begin position="1039"/>
        <end position="1068"/>
    </location>
</feature>
<proteinExistence type="predicted"/>
<keyword evidence="1" id="KW-0175">Coiled coil</keyword>
<protein>
    <submittedName>
        <fullName evidence="3">Uncharacterized protein</fullName>
    </submittedName>
</protein>
<dbReference type="InterPro" id="IPR044285">
    <property type="entry name" value="PWP1"/>
</dbReference>
<reference evidence="4" key="1">
    <citation type="submission" date="2010-08" db="EMBL/GenBank/DDBJ databases">
        <authorList>
            <consortium name="Caenorhabditis japonica Sequencing Consortium"/>
            <person name="Wilson R.K."/>
        </authorList>
    </citation>
    <scope>NUCLEOTIDE SEQUENCE [LARGE SCALE GENOMIC DNA]</scope>
    <source>
        <strain evidence="4">DF5081</strain>
    </source>
</reference>
<evidence type="ECO:0000313" key="4">
    <source>
        <dbReference type="Proteomes" id="UP000005237"/>
    </source>
</evidence>
<feature type="region of interest" description="Disordered" evidence="2">
    <location>
        <begin position="239"/>
        <end position="283"/>
    </location>
</feature>
<organism evidence="3 4">
    <name type="scientific">Caenorhabditis japonica</name>
    <dbReference type="NCBI Taxonomy" id="281687"/>
    <lineage>
        <taxon>Eukaryota</taxon>
        <taxon>Metazoa</taxon>
        <taxon>Ecdysozoa</taxon>
        <taxon>Nematoda</taxon>
        <taxon>Chromadorea</taxon>
        <taxon>Rhabditida</taxon>
        <taxon>Rhabditina</taxon>
        <taxon>Rhabditomorpha</taxon>
        <taxon>Rhabditoidea</taxon>
        <taxon>Rhabditidae</taxon>
        <taxon>Peloderinae</taxon>
        <taxon>Caenorhabditis</taxon>
    </lineage>
</organism>
<name>A0A8R1DK10_CAEJA</name>
<dbReference type="EnsemblMetazoa" id="CJA04961.1">
    <property type="protein sequence ID" value="CJA04961.1"/>
    <property type="gene ID" value="WBGene00124165"/>
</dbReference>
<dbReference type="PANTHER" id="PTHR14091">
    <property type="entry name" value="PERIODIC TRYPTOPHAN PROTEIN 1"/>
    <property type="match status" value="1"/>
</dbReference>
<keyword evidence="4" id="KW-1185">Reference proteome</keyword>